<evidence type="ECO:0000256" key="1">
    <source>
        <dbReference type="ARBA" id="ARBA00004123"/>
    </source>
</evidence>
<dbReference type="PANTHER" id="PTHR23102">
    <property type="entry name" value="CLEAVAGE AND POLYADENYLATION SPECIFICITY FACTOR SUBUNIT 4-RELATED"/>
    <property type="match status" value="1"/>
</dbReference>
<dbReference type="AlphaFoldDB" id="A0A0A9YP44"/>
<feature type="region of interest" description="Disordered" evidence="10">
    <location>
        <begin position="89"/>
        <end position="113"/>
    </location>
</feature>
<feature type="zinc finger region" description="C3H1-type" evidence="9">
    <location>
        <begin position="1"/>
        <end position="29"/>
    </location>
</feature>
<feature type="compositionally biased region" description="Low complexity" evidence="10">
    <location>
        <begin position="101"/>
        <end position="113"/>
    </location>
</feature>
<reference evidence="12" key="2">
    <citation type="submission" date="2014-07" db="EMBL/GenBank/DDBJ databases">
        <authorList>
            <person name="Hull J."/>
        </authorList>
    </citation>
    <scope>NUCLEOTIDE SEQUENCE</scope>
</reference>
<evidence type="ECO:0000256" key="6">
    <source>
        <dbReference type="ARBA" id="ARBA00022833"/>
    </source>
</evidence>
<gene>
    <name evidence="12" type="primary">YTH1</name>
    <name evidence="12" type="ORF">CM83_101474</name>
</gene>
<dbReference type="EMBL" id="GBHO01009635">
    <property type="protein sequence ID" value="JAG33969.1"/>
    <property type="molecule type" value="Transcribed_RNA"/>
</dbReference>
<evidence type="ECO:0000259" key="11">
    <source>
        <dbReference type="PROSITE" id="PS50103"/>
    </source>
</evidence>
<dbReference type="InterPro" id="IPR045348">
    <property type="entry name" value="CPSF4/Yth1"/>
</dbReference>
<dbReference type="GO" id="GO:0008270">
    <property type="term" value="F:zinc ion binding"/>
    <property type="evidence" value="ECO:0007669"/>
    <property type="project" value="UniProtKB-KW"/>
</dbReference>
<protein>
    <submittedName>
        <fullName evidence="12">mRNA 3'-end-processing protein YTH1</fullName>
    </submittedName>
</protein>
<evidence type="ECO:0000256" key="3">
    <source>
        <dbReference type="ARBA" id="ARBA00022723"/>
    </source>
</evidence>
<feature type="domain" description="C3H1-type" evidence="11">
    <location>
        <begin position="59"/>
        <end position="81"/>
    </location>
</feature>
<keyword evidence="2" id="KW-0507">mRNA processing</keyword>
<dbReference type="Pfam" id="PF00642">
    <property type="entry name" value="zf-CCCH"/>
    <property type="match status" value="1"/>
</dbReference>
<keyword evidence="3 9" id="KW-0479">Metal-binding</keyword>
<dbReference type="PANTHER" id="PTHR23102:SF24">
    <property type="entry name" value="CLEAVAGE AND POLYADENYLATION SPECIFICITY FACTOR SUBUNIT 4"/>
    <property type="match status" value="1"/>
</dbReference>
<keyword evidence="5 9" id="KW-0863">Zinc-finger</keyword>
<evidence type="ECO:0000313" key="12">
    <source>
        <dbReference type="EMBL" id="JAG33969.1"/>
    </source>
</evidence>
<keyword evidence="6 9" id="KW-0862">Zinc</keyword>
<dbReference type="GO" id="GO:0005634">
    <property type="term" value="C:nucleus"/>
    <property type="evidence" value="ECO:0007669"/>
    <property type="project" value="UniProtKB-SubCell"/>
</dbReference>
<feature type="zinc finger region" description="C3H1-type" evidence="9">
    <location>
        <begin position="59"/>
        <end position="81"/>
    </location>
</feature>
<proteinExistence type="predicted"/>
<evidence type="ECO:0000256" key="5">
    <source>
        <dbReference type="ARBA" id="ARBA00022771"/>
    </source>
</evidence>
<evidence type="ECO:0000256" key="2">
    <source>
        <dbReference type="ARBA" id="ARBA00022664"/>
    </source>
</evidence>
<name>A0A0A9YP44_LYGHE</name>
<accession>A0A0A9YP44</accession>
<dbReference type="GO" id="GO:0006397">
    <property type="term" value="P:mRNA processing"/>
    <property type="evidence" value="ECO:0007669"/>
    <property type="project" value="UniProtKB-KW"/>
</dbReference>
<dbReference type="GO" id="GO:0003723">
    <property type="term" value="F:RNA binding"/>
    <property type="evidence" value="ECO:0007669"/>
    <property type="project" value="UniProtKB-KW"/>
</dbReference>
<evidence type="ECO:0000256" key="9">
    <source>
        <dbReference type="PROSITE-ProRule" id="PRU00723"/>
    </source>
</evidence>
<feature type="domain" description="C3H1-type" evidence="11">
    <location>
        <begin position="30"/>
        <end position="57"/>
    </location>
</feature>
<organism evidence="12">
    <name type="scientific">Lygus hesperus</name>
    <name type="common">Western plant bug</name>
    <dbReference type="NCBI Taxonomy" id="30085"/>
    <lineage>
        <taxon>Eukaryota</taxon>
        <taxon>Metazoa</taxon>
        <taxon>Ecdysozoa</taxon>
        <taxon>Arthropoda</taxon>
        <taxon>Hexapoda</taxon>
        <taxon>Insecta</taxon>
        <taxon>Pterygota</taxon>
        <taxon>Neoptera</taxon>
        <taxon>Paraneoptera</taxon>
        <taxon>Hemiptera</taxon>
        <taxon>Heteroptera</taxon>
        <taxon>Panheteroptera</taxon>
        <taxon>Cimicomorpha</taxon>
        <taxon>Miridae</taxon>
        <taxon>Mirini</taxon>
        <taxon>Lygus</taxon>
    </lineage>
</organism>
<sequence>MSKMPICYFFQTHGTCKEGDKCKFRHTKQQQARFECPSYNNGFCINGPNCKQLHVRRDLCLRYLAGFCPDGPNCILGHPKFMEKHTGVAPVWKSNTKNENSSSVSQQQQPQPQ</sequence>
<dbReference type="SMART" id="SM00356">
    <property type="entry name" value="ZnF_C3H1"/>
    <property type="match status" value="3"/>
</dbReference>
<evidence type="ECO:0000256" key="4">
    <source>
        <dbReference type="ARBA" id="ARBA00022737"/>
    </source>
</evidence>
<dbReference type="SUPFAM" id="SSF90229">
    <property type="entry name" value="CCCH zinc finger"/>
    <property type="match status" value="1"/>
</dbReference>
<feature type="domain" description="C3H1-type" evidence="11">
    <location>
        <begin position="1"/>
        <end position="29"/>
    </location>
</feature>
<comment type="subcellular location">
    <subcellularLocation>
        <location evidence="1">Nucleus</location>
    </subcellularLocation>
</comment>
<keyword evidence="4" id="KW-0677">Repeat</keyword>
<keyword evidence="8" id="KW-0539">Nucleus</keyword>
<dbReference type="Gene3D" id="4.10.1000.10">
    <property type="entry name" value="Zinc finger, CCCH-type"/>
    <property type="match status" value="1"/>
</dbReference>
<keyword evidence="7" id="KW-0694">RNA-binding</keyword>
<dbReference type="Pfam" id="PF14608">
    <property type="entry name" value="zf-CCCH_2"/>
    <property type="match status" value="2"/>
</dbReference>
<evidence type="ECO:0000256" key="7">
    <source>
        <dbReference type="ARBA" id="ARBA00022884"/>
    </source>
</evidence>
<feature type="zinc finger region" description="C3H1-type" evidence="9">
    <location>
        <begin position="30"/>
        <end position="57"/>
    </location>
</feature>
<evidence type="ECO:0000256" key="8">
    <source>
        <dbReference type="ARBA" id="ARBA00023242"/>
    </source>
</evidence>
<dbReference type="InterPro" id="IPR036855">
    <property type="entry name" value="Znf_CCCH_sf"/>
</dbReference>
<evidence type="ECO:0000256" key="10">
    <source>
        <dbReference type="SAM" id="MobiDB-lite"/>
    </source>
</evidence>
<dbReference type="InterPro" id="IPR000571">
    <property type="entry name" value="Znf_CCCH"/>
</dbReference>
<dbReference type="PROSITE" id="PS50103">
    <property type="entry name" value="ZF_C3H1"/>
    <property type="match status" value="3"/>
</dbReference>
<reference evidence="12" key="1">
    <citation type="journal article" date="2014" name="PLoS ONE">
        <title>Transcriptome-Based Identification of ABC Transporters in the Western Tarnished Plant Bug Lygus hesperus.</title>
        <authorList>
            <person name="Hull J.J."/>
            <person name="Chaney K."/>
            <person name="Geib S.M."/>
            <person name="Fabrick J.A."/>
            <person name="Brent C.S."/>
            <person name="Walsh D."/>
            <person name="Lavine L.C."/>
        </authorList>
    </citation>
    <scope>NUCLEOTIDE SEQUENCE</scope>
</reference>